<feature type="chain" id="PRO_5040414186" evidence="2">
    <location>
        <begin position="22"/>
        <end position="263"/>
    </location>
</feature>
<feature type="compositionally biased region" description="Basic and acidic residues" evidence="1">
    <location>
        <begin position="117"/>
        <end position="128"/>
    </location>
</feature>
<feature type="region of interest" description="Disordered" evidence="1">
    <location>
        <begin position="94"/>
        <end position="263"/>
    </location>
</feature>
<feature type="compositionally biased region" description="Basic and acidic residues" evidence="1">
    <location>
        <begin position="181"/>
        <end position="193"/>
    </location>
</feature>
<evidence type="ECO:0000256" key="2">
    <source>
        <dbReference type="SAM" id="SignalP"/>
    </source>
</evidence>
<dbReference type="AlphaFoldDB" id="A0A9P5MTM6"/>
<proteinExistence type="predicted"/>
<feature type="signal peptide" evidence="2">
    <location>
        <begin position="1"/>
        <end position="21"/>
    </location>
</feature>
<evidence type="ECO:0000256" key="1">
    <source>
        <dbReference type="SAM" id="MobiDB-lite"/>
    </source>
</evidence>
<dbReference type="EMBL" id="WHVB01000011">
    <property type="protein sequence ID" value="KAF8478452.1"/>
    <property type="molecule type" value="Genomic_DNA"/>
</dbReference>
<feature type="compositionally biased region" description="Basic and acidic residues" evidence="1">
    <location>
        <begin position="158"/>
        <end position="170"/>
    </location>
</feature>
<keyword evidence="4" id="KW-1185">Reference proteome</keyword>
<feature type="compositionally biased region" description="Basic and acidic residues" evidence="1">
    <location>
        <begin position="218"/>
        <end position="236"/>
    </location>
</feature>
<reference evidence="3" key="1">
    <citation type="submission" date="2019-10" db="EMBL/GenBank/DDBJ databases">
        <authorList>
            <consortium name="DOE Joint Genome Institute"/>
            <person name="Kuo A."/>
            <person name="Miyauchi S."/>
            <person name="Kiss E."/>
            <person name="Drula E."/>
            <person name="Kohler A."/>
            <person name="Sanchez-Garcia M."/>
            <person name="Andreopoulos B."/>
            <person name="Barry K.W."/>
            <person name="Bonito G."/>
            <person name="Buee M."/>
            <person name="Carver A."/>
            <person name="Chen C."/>
            <person name="Cichocki N."/>
            <person name="Clum A."/>
            <person name="Culley D."/>
            <person name="Crous P.W."/>
            <person name="Fauchery L."/>
            <person name="Girlanda M."/>
            <person name="Hayes R."/>
            <person name="Keri Z."/>
            <person name="LaButti K."/>
            <person name="Lipzen A."/>
            <person name="Lombard V."/>
            <person name="Magnuson J."/>
            <person name="Maillard F."/>
            <person name="Morin E."/>
            <person name="Murat C."/>
            <person name="Nolan M."/>
            <person name="Ohm R."/>
            <person name="Pangilinan J."/>
            <person name="Pereira M."/>
            <person name="Perotto S."/>
            <person name="Peter M."/>
            <person name="Riley R."/>
            <person name="Sitrit Y."/>
            <person name="Stielow B."/>
            <person name="Szollosi G."/>
            <person name="Zifcakova L."/>
            <person name="Stursova M."/>
            <person name="Spatafora J.W."/>
            <person name="Tedersoo L."/>
            <person name="Vaario L.-M."/>
            <person name="Yamada A."/>
            <person name="Yan M."/>
            <person name="Wang P."/>
            <person name="Xu J."/>
            <person name="Bruns T."/>
            <person name="Baldrian P."/>
            <person name="Vilgalys R."/>
            <person name="Henrissat B."/>
            <person name="Grigoriev I.V."/>
            <person name="Hibbett D."/>
            <person name="Nagy L.G."/>
            <person name="Martin F.M."/>
        </authorList>
    </citation>
    <scope>NUCLEOTIDE SEQUENCE</scope>
    <source>
        <strain evidence="3">Prilba</strain>
    </source>
</reference>
<name>A0A9P5MTM6_9AGAM</name>
<dbReference type="Proteomes" id="UP000759537">
    <property type="component" value="Unassembled WGS sequence"/>
</dbReference>
<comment type="caution">
    <text evidence="3">The sequence shown here is derived from an EMBL/GenBank/DDBJ whole genome shotgun (WGS) entry which is preliminary data.</text>
</comment>
<protein>
    <submittedName>
        <fullName evidence="3">Uncharacterized protein</fullName>
    </submittedName>
</protein>
<sequence length="263" mass="29254">MRYRGVLHALDLFLFVFSGETDDGNELPNQPGYGLSLWSRVATAASTLTISVSKAWTSNIAMYSGEHTPPGEESRLTRALKAYHIEKARDPTDLPPWLFEEHERRPLGGPGTRRRYREGSEYDHDSHRATAPPRSGGRSLRDIYDAAATTSVIPSRQQETREWSRRRLQDDAPVGPPPSKANDRLKALRDAKRNAAQRNAPVASMQSSHLTGDEGPVYEERGRGYGSDRGDGDGPRRIPPSLPASVRPLRSGVLPPRRTVRKI</sequence>
<evidence type="ECO:0000313" key="3">
    <source>
        <dbReference type="EMBL" id="KAF8478452.1"/>
    </source>
</evidence>
<reference evidence="3" key="2">
    <citation type="journal article" date="2020" name="Nat. Commun.">
        <title>Large-scale genome sequencing of mycorrhizal fungi provides insights into the early evolution of symbiotic traits.</title>
        <authorList>
            <person name="Miyauchi S."/>
            <person name="Kiss E."/>
            <person name="Kuo A."/>
            <person name="Drula E."/>
            <person name="Kohler A."/>
            <person name="Sanchez-Garcia M."/>
            <person name="Morin E."/>
            <person name="Andreopoulos B."/>
            <person name="Barry K.W."/>
            <person name="Bonito G."/>
            <person name="Buee M."/>
            <person name="Carver A."/>
            <person name="Chen C."/>
            <person name="Cichocki N."/>
            <person name="Clum A."/>
            <person name="Culley D."/>
            <person name="Crous P.W."/>
            <person name="Fauchery L."/>
            <person name="Girlanda M."/>
            <person name="Hayes R.D."/>
            <person name="Keri Z."/>
            <person name="LaButti K."/>
            <person name="Lipzen A."/>
            <person name="Lombard V."/>
            <person name="Magnuson J."/>
            <person name="Maillard F."/>
            <person name="Murat C."/>
            <person name="Nolan M."/>
            <person name="Ohm R.A."/>
            <person name="Pangilinan J."/>
            <person name="Pereira M.F."/>
            <person name="Perotto S."/>
            <person name="Peter M."/>
            <person name="Pfister S."/>
            <person name="Riley R."/>
            <person name="Sitrit Y."/>
            <person name="Stielow J.B."/>
            <person name="Szollosi G."/>
            <person name="Zifcakova L."/>
            <person name="Stursova M."/>
            <person name="Spatafora J.W."/>
            <person name="Tedersoo L."/>
            <person name="Vaario L.M."/>
            <person name="Yamada A."/>
            <person name="Yan M."/>
            <person name="Wang P."/>
            <person name="Xu J."/>
            <person name="Bruns T."/>
            <person name="Baldrian P."/>
            <person name="Vilgalys R."/>
            <person name="Dunand C."/>
            <person name="Henrissat B."/>
            <person name="Grigoriev I.V."/>
            <person name="Hibbett D."/>
            <person name="Nagy L.G."/>
            <person name="Martin F.M."/>
        </authorList>
    </citation>
    <scope>NUCLEOTIDE SEQUENCE</scope>
    <source>
        <strain evidence="3">Prilba</strain>
    </source>
</reference>
<evidence type="ECO:0000313" key="4">
    <source>
        <dbReference type="Proteomes" id="UP000759537"/>
    </source>
</evidence>
<accession>A0A9P5MTM6</accession>
<gene>
    <name evidence="3" type="ORF">DFH94DRAFT_56853</name>
</gene>
<dbReference type="OrthoDB" id="2683368at2759"/>
<keyword evidence="2" id="KW-0732">Signal</keyword>
<organism evidence="3 4">
    <name type="scientific">Russula ochroleuca</name>
    <dbReference type="NCBI Taxonomy" id="152965"/>
    <lineage>
        <taxon>Eukaryota</taxon>
        <taxon>Fungi</taxon>
        <taxon>Dikarya</taxon>
        <taxon>Basidiomycota</taxon>
        <taxon>Agaricomycotina</taxon>
        <taxon>Agaricomycetes</taxon>
        <taxon>Russulales</taxon>
        <taxon>Russulaceae</taxon>
        <taxon>Russula</taxon>
    </lineage>
</organism>
<feature type="compositionally biased region" description="Polar residues" evidence="1">
    <location>
        <begin position="148"/>
        <end position="157"/>
    </location>
</feature>